<gene>
    <name evidence="2" type="ORF">CEXT_600211</name>
</gene>
<evidence type="ECO:0000313" key="3">
    <source>
        <dbReference type="Proteomes" id="UP001054945"/>
    </source>
</evidence>
<dbReference type="EMBL" id="BPLR01009047">
    <property type="protein sequence ID" value="GIY29283.1"/>
    <property type="molecule type" value="Genomic_DNA"/>
</dbReference>
<accession>A0AAV4SBL7</accession>
<reference evidence="2 3" key="1">
    <citation type="submission" date="2021-06" db="EMBL/GenBank/DDBJ databases">
        <title>Caerostris extrusa draft genome.</title>
        <authorList>
            <person name="Kono N."/>
            <person name="Arakawa K."/>
        </authorList>
    </citation>
    <scope>NUCLEOTIDE SEQUENCE [LARGE SCALE GENOMIC DNA]</scope>
</reference>
<name>A0AAV4SBL7_CAEEX</name>
<dbReference type="Proteomes" id="UP001054945">
    <property type="component" value="Unassembled WGS sequence"/>
</dbReference>
<protein>
    <submittedName>
        <fullName evidence="2">Uncharacterized protein</fullName>
    </submittedName>
</protein>
<keyword evidence="1" id="KW-0812">Transmembrane</keyword>
<sequence>MSILGDRPRCHASCTLDRFQVLIHGVYYTLKTSNVHTWCTLRFQGVMSNTQGVMSILGILLDFKVSCFVHLIDFQVFPHYTLKTSNVQGVVFGIIDLYVMFIFIYTG</sequence>
<dbReference type="AlphaFoldDB" id="A0AAV4SBL7"/>
<keyword evidence="1" id="KW-1133">Transmembrane helix</keyword>
<organism evidence="2 3">
    <name type="scientific">Caerostris extrusa</name>
    <name type="common">Bark spider</name>
    <name type="synonym">Caerostris bankana</name>
    <dbReference type="NCBI Taxonomy" id="172846"/>
    <lineage>
        <taxon>Eukaryota</taxon>
        <taxon>Metazoa</taxon>
        <taxon>Ecdysozoa</taxon>
        <taxon>Arthropoda</taxon>
        <taxon>Chelicerata</taxon>
        <taxon>Arachnida</taxon>
        <taxon>Araneae</taxon>
        <taxon>Araneomorphae</taxon>
        <taxon>Entelegynae</taxon>
        <taxon>Araneoidea</taxon>
        <taxon>Araneidae</taxon>
        <taxon>Caerostris</taxon>
    </lineage>
</organism>
<evidence type="ECO:0000313" key="2">
    <source>
        <dbReference type="EMBL" id="GIY29283.1"/>
    </source>
</evidence>
<feature type="transmembrane region" description="Helical" evidence="1">
    <location>
        <begin position="87"/>
        <end position="106"/>
    </location>
</feature>
<comment type="caution">
    <text evidence="2">The sequence shown here is derived from an EMBL/GenBank/DDBJ whole genome shotgun (WGS) entry which is preliminary data.</text>
</comment>
<proteinExistence type="predicted"/>
<evidence type="ECO:0000256" key="1">
    <source>
        <dbReference type="SAM" id="Phobius"/>
    </source>
</evidence>
<feature type="transmembrane region" description="Helical" evidence="1">
    <location>
        <begin position="52"/>
        <end position="72"/>
    </location>
</feature>
<keyword evidence="3" id="KW-1185">Reference proteome</keyword>
<keyword evidence="1" id="KW-0472">Membrane</keyword>